<feature type="coiled-coil region" evidence="1">
    <location>
        <begin position="238"/>
        <end position="333"/>
    </location>
</feature>
<keyword evidence="3" id="KW-1185">Reference proteome</keyword>
<proteinExistence type="predicted"/>
<dbReference type="EMBL" id="BLLK01000045">
    <property type="protein sequence ID" value="GFH52526.1"/>
    <property type="molecule type" value="Genomic_DNA"/>
</dbReference>
<evidence type="ECO:0000313" key="2">
    <source>
        <dbReference type="EMBL" id="GFH52526.1"/>
    </source>
</evidence>
<organism evidence="2 3">
    <name type="scientific">Chaetoceros tenuissimus</name>
    <dbReference type="NCBI Taxonomy" id="426638"/>
    <lineage>
        <taxon>Eukaryota</taxon>
        <taxon>Sar</taxon>
        <taxon>Stramenopiles</taxon>
        <taxon>Ochrophyta</taxon>
        <taxon>Bacillariophyta</taxon>
        <taxon>Coscinodiscophyceae</taxon>
        <taxon>Chaetocerotophycidae</taxon>
        <taxon>Chaetocerotales</taxon>
        <taxon>Chaetocerotaceae</taxon>
        <taxon>Chaetoceros</taxon>
    </lineage>
</organism>
<keyword evidence="1" id="KW-0175">Coiled coil</keyword>
<name>A0AAD3CUJ4_9STRA</name>
<protein>
    <submittedName>
        <fullName evidence="2">Uncharacterized protein</fullName>
    </submittedName>
</protein>
<evidence type="ECO:0000313" key="3">
    <source>
        <dbReference type="Proteomes" id="UP001054902"/>
    </source>
</evidence>
<comment type="caution">
    <text evidence="2">The sequence shown here is derived from an EMBL/GenBank/DDBJ whole genome shotgun (WGS) entry which is preliminary data.</text>
</comment>
<gene>
    <name evidence="2" type="ORF">CTEN210_09002</name>
</gene>
<dbReference type="Proteomes" id="UP001054902">
    <property type="component" value="Unassembled WGS sequence"/>
</dbReference>
<dbReference type="AlphaFoldDB" id="A0AAD3CUJ4"/>
<accession>A0AAD3CUJ4</accession>
<evidence type="ECO:0000256" key="1">
    <source>
        <dbReference type="SAM" id="Coils"/>
    </source>
</evidence>
<feature type="coiled-coil region" evidence="1">
    <location>
        <begin position="500"/>
        <end position="644"/>
    </location>
</feature>
<feature type="coiled-coil region" evidence="1">
    <location>
        <begin position="417"/>
        <end position="469"/>
    </location>
</feature>
<sequence length="737" mass="82784">MKYTSVALLTFAASAVEKAQGFGSVSFSRTSSRSSSLFYRTDGQNEVPNADSIALNNFNLPQFPVNSVDAPKKSVEKKEETVASDEGEEWLVAGKYVDLTTRSESKAARSVAPSFGSSNTAPLVTGATMPIPREPVVPNPIANRAAASNRPVEKRPVAKRAPVRARRTAVTVDDVVEKFDLKNAIINNKKPQQSPTQKYQESLKMATNSESKIKAMLESKEKELEDMQAYVKRSNTVKQNMKSQLDAREKELLELKASMETMTKELEQLQIESKNEIAARDAATEDLKSQLSEKSAMQQKRLKDQLWEAELKLESAKLEIESIQQLSEQKEASTREEYEEKLVQLHKKHANEVNGLYERIKAEEAFYNIAKADFQQAINLVNSDFMDVDSLMKSVEAGEINKDRVAFLEQLASMQSSKQLDDLSNKHKEEIASLEEKLKSEQELFAKSKAELEAKIDALTNEFTKEKADLLAQKETELAALAEKSTNEMNTLRIELEGKLSALNLDLEGKTSEIESLTKELEETKSMSKLEIKNLRARHHVDVEAQKNLLEKTKATAEEEKAKIQSELDNVNVELGYKITCLNNDVQEKVDKINSLVKELEETKDKAKKEISRMSARHHVDIEAEKALREMIQSNAQAEQARLNEILAYKNKEIGDFHQERGSLRSVAKVAMNLTKKKMFSREKKVKVAEASPLAALDNTLFDLSNMMFVNGLKELGTKTPGSFEKNEEMLAVFFGN</sequence>
<reference evidence="2 3" key="1">
    <citation type="journal article" date="2021" name="Sci. Rep.">
        <title>The genome of the diatom Chaetoceros tenuissimus carries an ancient integrated fragment of an extant virus.</title>
        <authorList>
            <person name="Hongo Y."/>
            <person name="Kimura K."/>
            <person name="Takaki Y."/>
            <person name="Yoshida Y."/>
            <person name="Baba S."/>
            <person name="Kobayashi G."/>
            <person name="Nagasaki K."/>
            <person name="Hano T."/>
            <person name="Tomaru Y."/>
        </authorList>
    </citation>
    <scope>NUCLEOTIDE SEQUENCE [LARGE SCALE GENOMIC DNA]</scope>
    <source>
        <strain evidence="2 3">NIES-3715</strain>
    </source>
</reference>